<accession>A0A7K1SXI0</accession>
<comment type="caution">
    <text evidence="2">The sequence shown here is derived from an EMBL/GenBank/DDBJ whole genome shotgun (WGS) entry which is preliminary data.</text>
</comment>
<feature type="signal peptide" evidence="1">
    <location>
        <begin position="1"/>
        <end position="21"/>
    </location>
</feature>
<dbReference type="Proteomes" id="UP000462014">
    <property type="component" value="Unassembled WGS sequence"/>
</dbReference>
<organism evidence="2 3">
    <name type="scientific">Mucilaginibacter arboris</name>
    <dbReference type="NCBI Taxonomy" id="2682090"/>
    <lineage>
        <taxon>Bacteria</taxon>
        <taxon>Pseudomonadati</taxon>
        <taxon>Bacteroidota</taxon>
        <taxon>Sphingobacteriia</taxon>
        <taxon>Sphingobacteriales</taxon>
        <taxon>Sphingobacteriaceae</taxon>
        <taxon>Mucilaginibacter</taxon>
    </lineage>
</organism>
<name>A0A7K1SXI0_9SPHI</name>
<dbReference type="EMBL" id="WPIK01000008">
    <property type="protein sequence ID" value="MVN22013.1"/>
    <property type="molecule type" value="Genomic_DNA"/>
</dbReference>
<proteinExistence type="predicted"/>
<keyword evidence="3" id="KW-1185">Reference proteome</keyword>
<dbReference type="RefSeq" id="WP_157566863.1">
    <property type="nucleotide sequence ID" value="NZ_WPIK01000008.1"/>
</dbReference>
<evidence type="ECO:0000256" key="1">
    <source>
        <dbReference type="SAM" id="SignalP"/>
    </source>
</evidence>
<sequence>MKKILPILFFLNILTFYSAHAQSNQQKAQGLIIKYLSSKSNLKSNANINFSPIEVLRSSFADTKQYKNLLHKIDTLKLEGRKIDARIPKLKTTAEINQSKKDSKNLSDQLVATSDQLIDFMTAYKGKPVGWMIKTTYRHNTLRKKRFYLNQELTKVDSVR</sequence>
<evidence type="ECO:0000313" key="2">
    <source>
        <dbReference type="EMBL" id="MVN22013.1"/>
    </source>
</evidence>
<gene>
    <name evidence="2" type="ORF">GO621_10755</name>
</gene>
<keyword evidence="1" id="KW-0732">Signal</keyword>
<reference evidence="2 3" key="1">
    <citation type="submission" date="2019-12" db="EMBL/GenBank/DDBJ databases">
        <title>Mucilaginibacter sp. HMF7410 genome sequencing and assembly.</title>
        <authorList>
            <person name="Kang H."/>
            <person name="Cha I."/>
            <person name="Kim H."/>
            <person name="Joh K."/>
        </authorList>
    </citation>
    <scope>NUCLEOTIDE SEQUENCE [LARGE SCALE GENOMIC DNA]</scope>
    <source>
        <strain evidence="2 3">HMF7410</strain>
    </source>
</reference>
<evidence type="ECO:0000313" key="3">
    <source>
        <dbReference type="Proteomes" id="UP000462014"/>
    </source>
</evidence>
<feature type="chain" id="PRO_5029759928" evidence="1">
    <location>
        <begin position="22"/>
        <end position="160"/>
    </location>
</feature>
<protein>
    <submittedName>
        <fullName evidence="2">Uncharacterized protein</fullName>
    </submittedName>
</protein>
<dbReference type="AlphaFoldDB" id="A0A7K1SXI0"/>